<dbReference type="EMBL" id="OB662151">
    <property type="protein sequence ID" value="CAD7229578.1"/>
    <property type="molecule type" value="Genomic_DNA"/>
</dbReference>
<protein>
    <submittedName>
        <fullName evidence="1">Uncharacterized protein</fullName>
    </submittedName>
</protein>
<name>A0A7R8WDD5_9CRUS</name>
<accession>A0A7R8WDD5</accession>
<gene>
    <name evidence="1" type="ORF">CTOB1V02_LOCUS7447</name>
</gene>
<sequence>MKVVRRWKVATTDPHRLQWQGISQRRRMVGLGDQAAQGMQTVFQRRRMVGLGDQAAQGMKTVSQRRRMVGLGDQAAQGMKTVSQRRRMAGLGDQAAQGMKTVSQRRRMAGLGGQAGQLPGSRVSPGLGESGCLRCGQRQTGSGHRRWKLRGGMFWHASNSEEEDGGGGNGCKPPLPLPTLGDLLLSRFISSTENKPPVGRWGLEWPS</sequence>
<dbReference type="AlphaFoldDB" id="A0A7R8WDD5"/>
<proteinExistence type="predicted"/>
<evidence type="ECO:0000313" key="1">
    <source>
        <dbReference type="EMBL" id="CAD7229578.1"/>
    </source>
</evidence>
<reference evidence="1" key="1">
    <citation type="submission" date="2020-11" db="EMBL/GenBank/DDBJ databases">
        <authorList>
            <person name="Tran Van P."/>
        </authorList>
    </citation>
    <scope>NUCLEOTIDE SEQUENCE</scope>
</reference>
<organism evidence="1">
    <name type="scientific">Cyprideis torosa</name>
    <dbReference type="NCBI Taxonomy" id="163714"/>
    <lineage>
        <taxon>Eukaryota</taxon>
        <taxon>Metazoa</taxon>
        <taxon>Ecdysozoa</taxon>
        <taxon>Arthropoda</taxon>
        <taxon>Crustacea</taxon>
        <taxon>Oligostraca</taxon>
        <taxon>Ostracoda</taxon>
        <taxon>Podocopa</taxon>
        <taxon>Podocopida</taxon>
        <taxon>Cytherocopina</taxon>
        <taxon>Cytheroidea</taxon>
        <taxon>Cytherideidae</taxon>
        <taxon>Cyprideis</taxon>
    </lineage>
</organism>